<protein>
    <submittedName>
        <fullName evidence="1">Uncharacterized protein</fullName>
    </submittedName>
</protein>
<comment type="caution">
    <text evidence="1">The sequence shown here is derived from an EMBL/GenBank/DDBJ whole genome shotgun (WGS) entry which is preliminary data.</text>
</comment>
<accession>A0A0F9RC92</accession>
<sequence length="67" mass="7571">MSDYKKTSEISMEELNHQGGRICKELDSMGYNPATVCAIIHMAHLSAGIAVNRGFSDWMLEKQVNRR</sequence>
<proteinExistence type="predicted"/>
<organism evidence="1">
    <name type="scientific">marine sediment metagenome</name>
    <dbReference type="NCBI Taxonomy" id="412755"/>
    <lineage>
        <taxon>unclassified sequences</taxon>
        <taxon>metagenomes</taxon>
        <taxon>ecological metagenomes</taxon>
    </lineage>
</organism>
<name>A0A0F9RC92_9ZZZZ</name>
<dbReference type="EMBL" id="LAZR01001013">
    <property type="protein sequence ID" value="KKN52559.1"/>
    <property type="molecule type" value="Genomic_DNA"/>
</dbReference>
<gene>
    <name evidence="1" type="ORF">LCGC14_0611110</name>
</gene>
<dbReference type="AlphaFoldDB" id="A0A0F9RC92"/>
<reference evidence="1" key="1">
    <citation type="journal article" date="2015" name="Nature">
        <title>Complex archaea that bridge the gap between prokaryotes and eukaryotes.</title>
        <authorList>
            <person name="Spang A."/>
            <person name="Saw J.H."/>
            <person name="Jorgensen S.L."/>
            <person name="Zaremba-Niedzwiedzka K."/>
            <person name="Martijn J."/>
            <person name="Lind A.E."/>
            <person name="van Eijk R."/>
            <person name="Schleper C."/>
            <person name="Guy L."/>
            <person name="Ettema T.J."/>
        </authorList>
    </citation>
    <scope>NUCLEOTIDE SEQUENCE</scope>
</reference>
<evidence type="ECO:0000313" key="1">
    <source>
        <dbReference type="EMBL" id="KKN52559.1"/>
    </source>
</evidence>